<evidence type="ECO:0000313" key="1">
    <source>
        <dbReference type="EMBL" id="MBB4962389.1"/>
    </source>
</evidence>
<protein>
    <submittedName>
        <fullName evidence="1">Uncharacterized protein</fullName>
    </submittedName>
</protein>
<accession>A0A7W7WSU1</accession>
<keyword evidence="2" id="KW-1185">Reference proteome</keyword>
<gene>
    <name evidence="1" type="ORF">FHR38_006122</name>
</gene>
<dbReference type="EMBL" id="JACHJW010000001">
    <property type="protein sequence ID" value="MBB4962389.1"/>
    <property type="molecule type" value="Genomic_DNA"/>
</dbReference>
<dbReference type="RefSeq" id="WP_184538563.1">
    <property type="nucleotide sequence ID" value="NZ_JACHJW010000001.1"/>
</dbReference>
<dbReference type="Proteomes" id="UP000578819">
    <property type="component" value="Unassembled WGS sequence"/>
</dbReference>
<organism evidence="1 2">
    <name type="scientific">Micromonospora polyrhachis</name>
    <dbReference type="NCBI Taxonomy" id="1282883"/>
    <lineage>
        <taxon>Bacteria</taxon>
        <taxon>Bacillati</taxon>
        <taxon>Actinomycetota</taxon>
        <taxon>Actinomycetes</taxon>
        <taxon>Micromonosporales</taxon>
        <taxon>Micromonosporaceae</taxon>
        <taxon>Micromonospora</taxon>
    </lineage>
</organism>
<comment type="caution">
    <text evidence="1">The sequence shown here is derived from an EMBL/GenBank/DDBJ whole genome shotgun (WGS) entry which is preliminary data.</text>
</comment>
<name>A0A7W7WSU1_9ACTN</name>
<dbReference type="AlphaFoldDB" id="A0A7W7WSU1"/>
<reference evidence="1 2" key="1">
    <citation type="submission" date="2020-08" db="EMBL/GenBank/DDBJ databases">
        <title>Sequencing the genomes of 1000 actinobacteria strains.</title>
        <authorList>
            <person name="Klenk H.-P."/>
        </authorList>
    </citation>
    <scope>NUCLEOTIDE SEQUENCE [LARGE SCALE GENOMIC DNA]</scope>
    <source>
        <strain evidence="1 2">DSM 45886</strain>
    </source>
</reference>
<sequence length="58" mass="6235">MRLVSPSITADAASTLACRYLGTTCDPCGTLWLDQVVEHYNCEGQHRTIEKGCSTCAG</sequence>
<evidence type="ECO:0000313" key="2">
    <source>
        <dbReference type="Proteomes" id="UP000578819"/>
    </source>
</evidence>
<proteinExistence type="predicted"/>